<dbReference type="Proteomes" id="UP000297729">
    <property type="component" value="Unassembled WGS sequence"/>
</dbReference>
<evidence type="ECO:0000259" key="7">
    <source>
        <dbReference type="PROSITE" id="PS50110"/>
    </source>
</evidence>
<evidence type="ECO:0000256" key="1">
    <source>
        <dbReference type="ARBA" id="ARBA00000085"/>
    </source>
</evidence>
<dbReference type="InterPro" id="IPR005467">
    <property type="entry name" value="His_kinase_dom"/>
</dbReference>
<dbReference type="EMBL" id="SPVG01000225">
    <property type="protein sequence ID" value="TFW16729.1"/>
    <property type="molecule type" value="Genomic_DNA"/>
</dbReference>
<reference evidence="8 9" key="1">
    <citation type="submission" date="2019-03" db="EMBL/GenBank/DDBJ databases">
        <title>Draft Genome Sequence of Duganella callidus sp. nov., a Novel Duganella Species Isolated from Cultivated Soil.</title>
        <authorList>
            <person name="Raths R."/>
            <person name="Peta V."/>
            <person name="Bucking H."/>
        </authorList>
    </citation>
    <scope>NUCLEOTIDE SEQUENCE [LARGE SCALE GENOMIC DNA]</scope>
    <source>
        <strain evidence="8 9">DN04</strain>
    </source>
</reference>
<dbReference type="PROSITE" id="PS50110">
    <property type="entry name" value="RESPONSE_REGULATORY"/>
    <property type="match status" value="1"/>
</dbReference>
<gene>
    <name evidence="8" type="ORF">E4L98_22510</name>
</gene>
<dbReference type="InterPro" id="IPR001789">
    <property type="entry name" value="Sig_transdc_resp-reg_receiver"/>
</dbReference>
<dbReference type="Gene3D" id="3.30.565.10">
    <property type="entry name" value="Histidine kinase-like ATPase, C-terminal domain"/>
    <property type="match status" value="1"/>
</dbReference>
<dbReference type="Gene3D" id="3.40.50.2300">
    <property type="match status" value="1"/>
</dbReference>
<dbReference type="Gene3D" id="1.10.287.130">
    <property type="match status" value="1"/>
</dbReference>
<comment type="caution">
    <text evidence="8">The sequence shown here is derived from an EMBL/GenBank/DDBJ whole genome shotgun (WGS) entry which is preliminary data.</text>
</comment>
<comment type="catalytic activity">
    <reaction evidence="1">
        <text>ATP + protein L-histidine = ADP + protein N-phospho-L-histidine.</text>
        <dbReference type="EC" id="2.7.13.3"/>
    </reaction>
</comment>
<dbReference type="InterPro" id="IPR003594">
    <property type="entry name" value="HATPase_dom"/>
</dbReference>
<dbReference type="PROSITE" id="PS50109">
    <property type="entry name" value="HIS_KIN"/>
    <property type="match status" value="1"/>
</dbReference>
<dbReference type="InterPro" id="IPR003661">
    <property type="entry name" value="HisK_dim/P_dom"/>
</dbReference>
<protein>
    <recommendedName>
        <fullName evidence="2">histidine kinase</fullName>
        <ecNumber evidence="2">2.7.13.3</ecNumber>
    </recommendedName>
</protein>
<dbReference type="Pfam" id="PF00512">
    <property type="entry name" value="HisKA"/>
    <property type="match status" value="1"/>
</dbReference>
<dbReference type="SUPFAM" id="SSF52172">
    <property type="entry name" value="CheY-like"/>
    <property type="match status" value="1"/>
</dbReference>
<dbReference type="InterPro" id="IPR036890">
    <property type="entry name" value="HATPase_C_sf"/>
</dbReference>
<evidence type="ECO:0000256" key="3">
    <source>
        <dbReference type="ARBA" id="ARBA00022553"/>
    </source>
</evidence>
<dbReference type="CDD" id="cd00082">
    <property type="entry name" value="HisKA"/>
    <property type="match status" value="1"/>
</dbReference>
<feature type="coiled-coil region" evidence="5">
    <location>
        <begin position="152"/>
        <end position="186"/>
    </location>
</feature>
<keyword evidence="3 4" id="KW-0597">Phosphoprotein</keyword>
<dbReference type="SMART" id="SM00387">
    <property type="entry name" value="HATPase_c"/>
    <property type="match status" value="1"/>
</dbReference>
<dbReference type="Pfam" id="PF00072">
    <property type="entry name" value="Response_reg"/>
    <property type="match status" value="1"/>
</dbReference>
<name>A0A4Y9SAW3_9BURK</name>
<organism evidence="8 9">
    <name type="scientific">Duganella callida</name>
    <dbReference type="NCBI Taxonomy" id="2561932"/>
    <lineage>
        <taxon>Bacteria</taxon>
        <taxon>Pseudomonadati</taxon>
        <taxon>Pseudomonadota</taxon>
        <taxon>Betaproteobacteria</taxon>
        <taxon>Burkholderiales</taxon>
        <taxon>Oxalobacteraceae</taxon>
        <taxon>Telluria group</taxon>
        <taxon>Duganella</taxon>
    </lineage>
</organism>
<evidence type="ECO:0000313" key="9">
    <source>
        <dbReference type="Proteomes" id="UP000297729"/>
    </source>
</evidence>
<keyword evidence="5" id="KW-0175">Coiled coil</keyword>
<dbReference type="SMART" id="SM00388">
    <property type="entry name" value="HisKA"/>
    <property type="match status" value="1"/>
</dbReference>
<sequence length="572" mass="61540">MRKASRSASPSAPRRPACRPRRVREMHAVIYAPLGRDAQVLSASLAAVHIDSVVCHCAEQFCAALDETALMAIASEEALMRCSARRLGEQLARQPLWSNLPVIAIADADALIPGGPDAILEQLGNVTLLTRPLRHEVLMLAVLSAQRTRTLQRQVRDQLAQMNEHAAELERRVDQRTAALSREIRERRQIELSLSEARRLESLGRLTGGVAHDFNNLLQVISSASNLMRLQLKDNPALLKSVDSIARATGQGAQLTQQLLTFARRQPMQIADVRLDQCLPDIAQLLRHSLSKQIALTIDMPDTPWPVSTDLAQLEMALLNLVVNARDAMPDGGTVTLAIRNVTLPSSQLRELQGLSGDFVQLAVRDQGTGMPQAVAQQAFEPFFTTKPLGKGTGLGLSQVYGYAQQSKGAAFLRTSADGTTVFILLPRGAAASLAAPAALPAASSDGFAGMRVLCVEDDHHVAEVAVDMWASLGCIVCCAFDADQAMASDFARIDMVFSDVKMPGTLDGVEMASRLRKGHPALPIVLASGFLGDPGRLDGLGVEFVRKPYSTDTVIAAAGTAIARTRNAPAR</sequence>
<feature type="modified residue" description="4-aspartylphosphate" evidence="4">
    <location>
        <position position="500"/>
    </location>
</feature>
<dbReference type="SUPFAM" id="SSF55874">
    <property type="entry name" value="ATPase domain of HSP90 chaperone/DNA topoisomerase II/histidine kinase"/>
    <property type="match status" value="1"/>
</dbReference>
<dbReference type="SMART" id="SM00448">
    <property type="entry name" value="REC"/>
    <property type="match status" value="1"/>
</dbReference>
<dbReference type="PANTHER" id="PTHR43065:SF49">
    <property type="entry name" value="HISTIDINE KINASE"/>
    <property type="match status" value="1"/>
</dbReference>
<accession>A0A4Y9SAW3</accession>
<evidence type="ECO:0000313" key="8">
    <source>
        <dbReference type="EMBL" id="TFW16729.1"/>
    </source>
</evidence>
<evidence type="ECO:0000259" key="6">
    <source>
        <dbReference type="PROSITE" id="PS50109"/>
    </source>
</evidence>
<proteinExistence type="predicted"/>
<feature type="domain" description="Response regulatory" evidence="7">
    <location>
        <begin position="452"/>
        <end position="563"/>
    </location>
</feature>
<dbReference type="InterPro" id="IPR004358">
    <property type="entry name" value="Sig_transdc_His_kin-like_C"/>
</dbReference>
<dbReference type="Pfam" id="PF02518">
    <property type="entry name" value="HATPase_c"/>
    <property type="match status" value="1"/>
</dbReference>
<dbReference type="OrthoDB" id="9177042at2"/>
<evidence type="ECO:0000256" key="2">
    <source>
        <dbReference type="ARBA" id="ARBA00012438"/>
    </source>
</evidence>
<evidence type="ECO:0000256" key="5">
    <source>
        <dbReference type="SAM" id="Coils"/>
    </source>
</evidence>
<dbReference type="InterPro" id="IPR036097">
    <property type="entry name" value="HisK_dim/P_sf"/>
</dbReference>
<evidence type="ECO:0000256" key="4">
    <source>
        <dbReference type="PROSITE-ProRule" id="PRU00169"/>
    </source>
</evidence>
<dbReference type="SUPFAM" id="SSF47384">
    <property type="entry name" value="Homodimeric domain of signal transducing histidine kinase"/>
    <property type="match status" value="1"/>
</dbReference>
<dbReference type="GO" id="GO:0000155">
    <property type="term" value="F:phosphorelay sensor kinase activity"/>
    <property type="evidence" value="ECO:0007669"/>
    <property type="project" value="InterPro"/>
</dbReference>
<dbReference type="PRINTS" id="PR00344">
    <property type="entry name" value="BCTRLSENSOR"/>
</dbReference>
<dbReference type="PANTHER" id="PTHR43065">
    <property type="entry name" value="SENSOR HISTIDINE KINASE"/>
    <property type="match status" value="1"/>
</dbReference>
<feature type="domain" description="Histidine kinase" evidence="6">
    <location>
        <begin position="209"/>
        <end position="430"/>
    </location>
</feature>
<dbReference type="EC" id="2.7.13.3" evidence="2"/>
<dbReference type="InterPro" id="IPR011006">
    <property type="entry name" value="CheY-like_superfamily"/>
</dbReference>
<dbReference type="AlphaFoldDB" id="A0A4Y9SAW3"/>
<keyword evidence="9" id="KW-1185">Reference proteome</keyword>